<dbReference type="PANTHER" id="PTHR33204">
    <property type="entry name" value="TRANSCRIPTIONAL REGULATOR, MARR FAMILY"/>
    <property type="match status" value="1"/>
</dbReference>
<dbReference type="InterPro" id="IPR002577">
    <property type="entry name" value="HTH_HxlR"/>
</dbReference>
<evidence type="ECO:0000256" key="2">
    <source>
        <dbReference type="ARBA" id="ARBA00023125"/>
    </source>
</evidence>
<sequence length="128" mass="14635">MIEITKQLKKSIELFPNLTECKSSLGPIQDALYVLGGKWRIPILVAMLEGNKHFGEIKRTINKISAKVLSHELKELELNGFITRRVYGTKPVGIEYELTEYTNSLGAVIVALREWGLLHREKVKTEWN</sequence>
<protein>
    <submittedName>
        <fullName evidence="5 6">Transcriptional regulator</fullName>
    </submittedName>
</protein>
<dbReference type="EMBL" id="RCCK01000012">
    <property type="protein sequence ID" value="RLJ74611.1"/>
    <property type="molecule type" value="Genomic_DNA"/>
</dbReference>
<evidence type="ECO:0000313" key="6">
    <source>
        <dbReference type="EMBL" id="TFB29765.1"/>
    </source>
</evidence>
<dbReference type="Proteomes" id="UP000297429">
    <property type="component" value="Unassembled WGS sequence"/>
</dbReference>
<dbReference type="InterPro" id="IPR011991">
    <property type="entry name" value="ArsR-like_HTH"/>
</dbReference>
<reference evidence="5 7" key="1">
    <citation type="submission" date="2018-10" db="EMBL/GenBank/DDBJ databases">
        <title>Genomic Encyclopedia of Archaeal and Bacterial Type Strains, Phase II (KMG-II): from individual species to whole genera.</title>
        <authorList>
            <person name="Goeker M."/>
        </authorList>
    </citation>
    <scope>NUCLEOTIDE SEQUENCE [LARGE SCALE GENOMIC DNA]</scope>
    <source>
        <strain evidence="5 7">DSM 19624</strain>
    </source>
</reference>
<dbReference type="Gene3D" id="1.10.10.10">
    <property type="entry name" value="Winged helix-like DNA-binding domain superfamily/Winged helix DNA-binding domain"/>
    <property type="match status" value="1"/>
</dbReference>
<keyword evidence="2" id="KW-0238">DNA-binding</keyword>
<dbReference type="InterPro" id="IPR036390">
    <property type="entry name" value="WH_DNA-bd_sf"/>
</dbReference>
<dbReference type="Pfam" id="PF01638">
    <property type="entry name" value="HxlR"/>
    <property type="match status" value="1"/>
</dbReference>
<dbReference type="AlphaFoldDB" id="A0A497XWZ4"/>
<gene>
    <name evidence="5" type="ORF">BCL90_2945</name>
    <name evidence="6" type="ORF">E3V97_16365</name>
</gene>
<dbReference type="SUPFAM" id="SSF46785">
    <property type="entry name" value="Winged helix' DNA-binding domain"/>
    <property type="match status" value="1"/>
</dbReference>
<evidence type="ECO:0000313" key="7">
    <source>
        <dbReference type="Proteomes" id="UP000273898"/>
    </source>
</evidence>
<dbReference type="GO" id="GO:0006355">
    <property type="term" value="P:regulation of DNA-templated transcription"/>
    <property type="evidence" value="ECO:0007669"/>
    <property type="project" value="UniProtKB-ARBA"/>
</dbReference>
<keyword evidence="1" id="KW-0805">Transcription regulation</keyword>
<evidence type="ECO:0000256" key="3">
    <source>
        <dbReference type="ARBA" id="ARBA00023163"/>
    </source>
</evidence>
<proteinExistence type="predicted"/>
<dbReference type="OrthoDB" id="769662at2"/>
<feature type="domain" description="HTH hxlR-type" evidence="4">
    <location>
        <begin position="21"/>
        <end position="124"/>
    </location>
</feature>
<accession>A0A497XWZ4</accession>
<reference evidence="6 8" key="2">
    <citation type="submission" date="2019-03" db="EMBL/GenBank/DDBJ databases">
        <authorList>
            <person name="He R.-H."/>
        </authorList>
    </citation>
    <scope>NUCLEOTIDE SEQUENCE [LARGE SCALE GENOMIC DNA]</scope>
    <source>
        <strain evidence="6 8">DSM 19624</strain>
    </source>
</reference>
<name>A0A497XWZ4_9SPHI</name>
<evidence type="ECO:0000313" key="5">
    <source>
        <dbReference type="EMBL" id="RLJ74611.1"/>
    </source>
</evidence>
<dbReference type="InterPro" id="IPR036388">
    <property type="entry name" value="WH-like_DNA-bd_sf"/>
</dbReference>
<organism evidence="5 7">
    <name type="scientific">Pedobacter alluvionis</name>
    <dbReference type="NCBI Taxonomy" id="475253"/>
    <lineage>
        <taxon>Bacteria</taxon>
        <taxon>Pseudomonadati</taxon>
        <taxon>Bacteroidota</taxon>
        <taxon>Sphingobacteriia</taxon>
        <taxon>Sphingobacteriales</taxon>
        <taxon>Sphingobacteriaceae</taxon>
        <taxon>Pedobacter</taxon>
    </lineage>
</organism>
<dbReference type="EMBL" id="SOPX01000003">
    <property type="protein sequence ID" value="TFB29765.1"/>
    <property type="molecule type" value="Genomic_DNA"/>
</dbReference>
<dbReference type="Proteomes" id="UP000273898">
    <property type="component" value="Unassembled WGS sequence"/>
</dbReference>
<keyword evidence="8" id="KW-1185">Reference proteome</keyword>
<keyword evidence="3" id="KW-0804">Transcription</keyword>
<dbReference type="RefSeq" id="WP_121284629.1">
    <property type="nucleotide sequence ID" value="NZ_RCCK01000012.1"/>
</dbReference>
<evidence type="ECO:0000313" key="8">
    <source>
        <dbReference type="Proteomes" id="UP000297429"/>
    </source>
</evidence>
<evidence type="ECO:0000259" key="4">
    <source>
        <dbReference type="PROSITE" id="PS51118"/>
    </source>
</evidence>
<comment type="caution">
    <text evidence="5">The sequence shown here is derived from an EMBL/GenBank/DDBJ whole genome shotgun (WGS) entry which is preliminary data.</text>
</comment>
<dbReference type="GO" id="GO:0003677">
    <property type="term" value="F:DNA binding"/>
    <property type="evidence" value="ECO:0007669"/>
    <property type="project" value="UniProtKB-KW"/>
</dbReference>
<dbReference type="PROSITE" id="PS51118">
    <property type="entry name" value="HTH_HXLR"/>
    <property type="match status" value="1"/>
</dbReference>
<evidence type="ECO:0000256" key="1">
    <source>
        <dbReference type="ARBA" id="ARBA00023015"/>
    </source>
</evidence>
<dbReference type="CDD" id="cd00090">
    <property type="entry name" value="HTH_ARSR"/>
    <property type="match status" value="1"/>
</dbReference>